<gene>
    <name evidence="1" type="primary">OSJNBa0012O03.20</name>
</gene>
<dbReference type="EMBL" id="AP005512">
    <property type="protein sequence ID" value="BAD03713.1"/>
    <property type="molecule type" value="Genomic_DNA"/>
</dbReference>
<reference evidence="2" key="1">
    <citation type="journal article" date="2005" name="Nature">
        <title>The map-based sequence of the rice genome.</title>
        <authorList>
            <consortium name="International rice genome sequencing project (IRGSP)"/>
            <person name="Matsumoto T."/>
            <person name="Wu J."/>
            <person name="Kanamori H."/>
            <person name="Katayose Y."/>
            <person name="Fujisawa M."/>
            <person name="Namiki N."/>
            <person name="Mizuno H."/>
            <person name="Yamamoto K."/>
            <person name="Antonio B.A."/>
            <person name="Baba T."/>
            <person name="Sakata K."/>
            <person name="Nagamura Y."/>
            <person name="Aoki H."/>
            <person name="Arikawa K."/>
            <person name="Arita K."/>
            <person name="Bito T."/>
            <person name="Chiden Y."/>
            <person name="Fujitsuka N."/>
            <person name="Fukunaka R."/>
            <person name="Hamada M."/>
            <person name="Harada C."/>
            <person name="Hayashi A."/>
            <person name="Hijishita S."/>
            <person name="Honda M."/>
            <person name="Hosokawa S."/>
            <person name="Ichikawa Y."/>
            <person name="Idonuma A."/>
            <person name="Iijima M."/>
            <person name="Ikeda M."/>
            <person name="Ikeno M."/>
            <person name="Ito K."/>
            <person name="Ito S."/>
            <person name="Ito T."/>
            <person name="Ito Y."/>
            <person name="Ito Y."/>
            <person name="Iwabuchi A."/>
            <person name="Kamiya K."/>
            <person name="Karasawa W."/>
            <person name="Kurita K."/>
            <person name="Katagiri S."/>
            <person name="Kikuta A."/>
            <person name="Kobayashi H."/>
            <person name="Kobayashi N."/>
            <person name="Machita K."/>
            <person name="Maehara T."/>
            <person name="Masukawa M."/>
            <person name="Mizubayashi T."/>
            <person name="Mukai Y."/>
            <person name="Nagasaki H."/>
            <person name="Nagata Y."/>
            <person name="Naito S."/>
            <person name="Nakashima M."/>
            <person name="Nakama Y."/>
            <person name="Nakamichi Y."/>
            <person name="Nakamura M."/>
            <person name="Meguro A."/>
            <person name="Negishi M."/>
            <person name="Ohta I."/>
            <person name="Ohta T."/>
            <person name="Okamoto M."/>
            <person name="Ono N."/>
            <person name="Saji S."/>
            <person name="Sakaguchi M."/>
            <person name="Sakai K."/>
            <person name="Shibata M."/>
            <person name="Shimokawa T."/>
            <person name="Song J."/>
            <person name="Takazaki Y."/>
            <person name="Terasawa K."/>
            <person name="Tsugane M."/>
            <person name="Tsuji K."/>
            <person name="Ueda S."/>
            <person name="Waki K."/>
            <person name="Yamagata H."/>
            <person name="Yamamoto M."/>
            <person name="Yamamoto S."/>
            <person name="Yamane H."/>
            <person name="Yoshiki S."/>
            <person name="Yoshihara R."/>
            <person name="Yukawa K."/>
            <person name="Zhong H."/>
            <person name="Yano M."/>
            <person name="Yuan Q."/>
            <person name="Ouyang S."/>
            <person name="Liu J."/>
            <person name="Jones K.M."/>
            <person name="Gansberger K."/>
            <person name="Moffat K."/>
            <person name="Hill J."/>
            <person name="Bera J."/>
            <person name="Fadrosh D."/>
            <person name="Jin S."/>
            <person name="Johri S."/>
            <person name="Kim M."/>
            <person name="Overton L."/>
            <person name="Reardon M."/>
            <person name="Tsitrin T."/>
            <person name="Vuong H."/>
            <person name="Weaver B."/>
            <person name="Ciecko A."/>
            <person name="Tallon L."/>
            <person name="Jackson J."/>
            <person name="Pai G."/>
            <person name="Aken S.V."/>
            <person name="Utterback T."/>
            <person name="Reidmuller S."/>
            <person name="Feldblyum T."/>
            <person name="Hsiao J."/>
            <person name="Zismann V."/>
            <person name="Iobst S."/>
            <person name="de Vazeille A.R."/>
            <person name="Buell C.R."/>
            <person name="Ying K."/>
            <person name="Li Y."/>
            <person name="Lu T."/>
            <person name="Huang Y."/>
            <person name="Zhao Q."/>
            <person name="Feng Q."/>
            <person name="Zhang L."/>
            <person name="Zhu J."/>
            <person name="Weng Q."/>
            <person name="Mu J."/>
            <person name="Lu Y."/>
            <person name="Fan D."/>
            <person name="Liu Y."/>
            <person name="Guan J."/>
            <person name="Zhang Y."/>
            <person name="Yu S."/>
            <person name="Liu X."/>
            <person name="Zhang Y."/>
            <person name="Hong G."/>
            <person name="Han B."/>
            <person name="Choisne N."/>
            <person name="Demange N."/>
            <person name="Orjeda G."/>
            <person name="Samain S."/>
            <person name="Cattolico L."/>
            <person name="Pelletier E."/>
            <person name="Couloux A."/>
            <person name="Segurens B."/>
            <person name="Wincker P."/>
            <person name="D'Hont A."/>
            <person name="Scarpelli C."/>
            <person name="Weissenbach J."/>
            <person name="Salanoubat M."/>
            <person name="Quetier F."/>
            <person name="Yu Y."/>
            <person name="Kim H.R."/>
            <person name="Rambo T."/>
            <person name="Currie J."/>
            <person name="Collura K."/>
            <person name="Luo M."/>
            <person name="Yang T."/>
            <person name="Ammiraju J.S.S."/>
            <person name="Engler F."/>
            <person name="Soderlund C."/>
            <person name="Wing R.A."/>
            <person name="Palmer L.E."/>
            <person name="de la Bastide M."/>
            <person name="Spiegel L."/>
            <person name="Nascimento L."/>
            <person name="Zutavern T."/>
            <person name="O'Shaughnessy A."/>
            <person name="Dike S."/>
            <person name="Dedhia N."/>
            <person name="Preston R."/>
            <person name="Balija V."/>
            <person name="McCombie W.R."/>
            <person name="Chow T."/>
            <person name="Chen H."/>
            <person name="Chung M."/>
            <person name="Chen C."/>
            <person name="Shaw J."/>
            <person name="Wu H."/>
            <person name="Hsiao K."/>
            <person name="Chao Y."/>
            <person name="Chu M."/>
            <person name="Cheng C."/>
            <person name="Hour A."/>
            <person name="Lee P."/>
            <person name="Lin S."/>
            <person name="Lin Y."/>
            <person name="Liou J."/>
            <person name="Liu S."/>
            <person name="Hsing Y."/>
            <person name="Raghuvanshi S."/>
            <person name="Mohanty A."/>
            <person name="Bharti A.K."/>
            <person name="Gaur A."/>
            <person name="Gupta V."/>
            <person name="Kumar D."/>
            <person name="Ravi V."/>
            <person name="Vij S."/>
            <person name="Kapur A."/>
            <person name="Khurana P."/>
            <person name="Khurana P."/>
            <person name="Khurana J.P."/>
            <person name="Tyagi A.K."/>
            <person name="Gaikwad K."/>
            <person name="Singh A."/>
            <person name="Dalal V."/>
            <person name="Srivastava S."/>
            <person name="Dixit A."/>
            <person name="Pal A.K."/>
            <person name="Ghazi I.A."/>
            <person name="Yadav M."/>
            <person name="Pandit A."/>
            <person name="Bhargava A."/>
            <person name="Sureshbabu K."/>
            <person name="Batra K."/>
            <person name="Sharma T.R."/>
            <person name="Mohapatra T."/>
            <person name="Singh N.K."/>
            <person name="Messing J."/>
            <person name="Nelson A.B."/>
            <person name="Fuks G."/>
            <person name="Kavchok S."/>
            <person name="Keizer G."/>
            <person name="Linton E."/>
            <person name="Llaca V."/>
            <person name="Song R."/>
            <person name="Tanyolac B."/>
            <person name="Young S."/>
            <person name="Ho-Il K."/>
            <person name="Hahn J.H."/>
            <person name="Sangsakoo G."/>
            <person name="Vanavichit A."/>
            <person name="de Mattos Luiz.A.T."/>
            <person name="Zimmer P.D."/>
            <person name="Malone G."/>
            <person name="Dellagostin O."/>
            <person name="de Oliveira A.C."/>
            <person name="Bevan M."/>
            <person name="Bancroft I."/>
            <person name="Minx P."/>
            <person name="Cordum H."/>
            <person name="Wilson R."/>
            <person name="Cheng Z."/>
            <person name="Jin W."/>
            <person name="Jiang J."/>
            <person name="Leong S.A."/>
            <person name="Iwama H."/>
            <person name="Gojobori T."/>
            <person name="Itoh T."/>
            <person name="Niimura Y."/>
            <person name="Fujii Y."/>
            <person name="Habara T."/>
            <person name="Sakai H."/>
            <person name="Sato Y."/>
            <person name="Wilson G."/>
            <person name="Kumar K."/>
            <person name="McCouch S."/>
            <person name="Juretic N."/>
            <person name="Hoen D."/>
            <person name="Wright S."/>
            <person name="Bruskiewich R."/>
            <person name="Bureau T."/>
            <person name="Miyao A."/>
            <person name="Hirochika H."/>
            <person name="Nishikawa T."/>
            <person name="Kadowaki K."/>
            <person name="Sugiura M."/>
            <person name="Burr B."/>
            <person name="Sasaki T."/>
        </authorList>
    </citation>
    <scope>NUCLEOTIDE SEQUENCE [LARGE SCALE GENOMIC DNA]</scope>
    <source>
        <strain evidence="2">cv. Nipponbare</strain>
    </source>
</reference>
<evidence type="ECO:0000313" key="2">
    <source>
        <dbReference type="Proteomes" id="UP000000763"/>
    </source>
</evidence>
<name>Q6YZT7_ORYSJ</name>
<reference evidence="2" key="2">
    <citation type="journal article" date="2008" name="Nucleic Acids Res.">
        <title>The rice annotation project database (RAP-DB): 2008 update.</title>
        <authorList>
            <consortium name="The rice annotation project (RAP)"/>
        </authorList>
    </citation>
    <scope>GENOME REANNOTATION</scope>
    <source>
        <strain evidence="2">cv. Nipponbare</strain>
    </source>
</reference>
<proteinExistence type="predicted"/>
<dbReference type="AlphaFoldDB" id="Q6YZT7"/>
<sequence length="57" mass="6249">MQEGGASGHGARWDEQLWKAGSRGYRWPSSSSSSSLPRDALTSCLFCVTQHHTTLLL</sequence>
<evidence type="ECO:0000313" key="1">
    <source>
        <dbReference type="EMBL" id="BAD03713.1"/>
    </source>
</evidence>
<organism evidence="1 2">
    <name type="scientific">Oryza sativa subsp. japonica</name>
    <name type="common">Rice</name>
    <dbReference type="NCBI Taxonomy" id="39947"/>
    <lineage>
        <taxon>Eukaryota</taxon>
        <taxon>Viridiplantae</taxon>
        <taxon>Streptophyta</taxon>
        <taxon>Embryophyta</taxon>
        <taxon>Tracheophyta</taxon>
        <taxon>Spermatophyta</taxon>
        <taxon>Magnoliopsida</taxon>
        <taxon>Liliopsida</taxon>
        <taxon>Poales</taxon>
        <taxon>Poaceae</taxon>
        <taxon>BOP clade</taxon>
        <taxon>Oryzoideae</taxon>
        <taxon>Oryzeae</taxon>
        <taxon>Oryzinae</taxon>
        <taxon>Oryza</taxon>
        <taxon>Oryza sativa</taxon>
    </lineage>
</organism>
<protein>
    <submittedName>
        <fullName evidence="1">Uncharacterized protein</fullName>
    </submittedName>
</protein>
<accession>Q6YZT7</accession>
<dbReference type="Proteomes" id="UP000000763">
    <property type="component" value="Chromosome 8"/>
</dbReference>